<evidence type="ECO:0000256" key="1">
    <source>
        <dbReference type="PROSITE-ProRule" id="PRU00464"/>
    </source>
</evidence>
<accession>A0A4R5PN01</accession>
<name>A0A4R5PN01_9HYPH</name>
<dbReference type="PIRSF" id="PIRSF000714">
    <property type="entry name" value="HIT"/>
    <property type="match status" value="1"/>
</dbReference>
<feature type="domain" description="HIT" evidence="2">
    <location>
        <begin position="36"/>
        <end position="105"/>
    </location>
</feature>
<sequence length="134" mass="15181">MSDYRLDPRLEADTLHVSRLGLSELRLMNDARWPWIILIPQRPNIVELFDLTPLDQTMLTFESGLAAEAMKKATGCHKINIGAIGNVVSQFHLHIIARNQGDENWPRPVWGHGTARPWEPADRDTFIGELLGAF</sequence>
<gene>
    <name evidence="3" type="ORF">E2A64_02050</name>
</gene>
<comment type="caution">
    <text evidence="3">The sequence shown here is derived from an EMBL/GenBank/DDBJ whole genome shotgun (WGS) entry which is preliminary data.</text>
</comment>
<dbReference type="SUPFAM" id="SSF54197">
    <property type="entry name" value="HIT-like"/>
    <property type="match status" value="1"/>
</dbReference>
<dbReference type="Pfam" id="PF01230">
    <property type="entry name" value="HIT"/>
    <property type="match status" value="1"/>
</dbReference>
<comment type="caution">
    <text evidence="1">Lacks conserved residue(s) required for the propagation of feature annotation.</text>
</comment>
<dbReference type="InterPro" id="IPR026026">
    <property type="entry name" value="HIT_Hint"/>
</dbReference>
<evidence type="ECO:0000313" key="3">
    <source>
        <dbReference type="EMBL" id="TDH37941.1"/>
    </source>
</evidence>
<keyword evidence="4" id="KW-1185">Reference proteome</keyword>
<dbReference type="InterPro" id="IPR036265">
    <property type="entry name" value="HIT-like_sf"/>
</dbReference>
<dbReference type="EMBL" id="SMSI01000001">
    <property type="protein sequence ID" value="TDH37941.1"/>
    <property type="molecule type" value="Genomic_DNA"/>
</dbReference>
<dbReference type="InterPro" id="IPR011146">
    <property type="entry name" value="HIT-like"/>
</dbReference>
<dbReference type="RefSeq" id="WP_133282778.1">
    <property type="nucleotide sequence ID" value="NZ_SMSI01000001.1"/>
</dbReference>
<reference evidence="3 4" key="1">
    <citation type="journal article" date="2013" name="Int. J. Syst. Evol. Microbiol.">
        <title>Hoeflea suaedae sp. nov., an endophytic bacterium isolated from the root of the halophyte Suaeda maritima.</title>
        <authorList>
            <person name="Chung E.J."/>
            <person name="Park J.A."/>
            <person name="Pramanik P."/>
            <person name="Bibi F."/>
            <person name="Jeon C.O."/>
            <person name="Chung Y.R."/>
        </authorList>
    </citation>
    <scope>NUCLEOTIDE SEQUENCE [LARGE SCALE GENOMIC DNA]</scope>
    <source>
        <strain evidence="3 4">YC6898</strain>
    </source>
</reference>
<dbReference type="AlphaFoldDB" id="A0A4R5PN01"/>
<proteinExistence type="predicted"/>
<dbReference type="OrthoDB" id="9799145at2"/>
<protein>
    <submittedName>
        <fullName evidence="3">HIT domain-containing protein</fullName>
    </submittedName>
</protein>
<dbReference type="PROSITE" id="PS51084">
    <property type="entry name" value="HIT_2"/>
    <property type="match status" value="1"/>
</dbReference>
<dbReference type="GO" id="GO:0003824">
    <property type="term" value="F:catalytic activity"/>
    <property type="evidence" value="ECO:0007669"/>
    <property type="project" value="InterPro"/>
</dbReference>
<dbReference type="Proteomes" id="UP000295131">
    <property type="component" value="Unassembled WGS sequence"/>
</dbReference>
<evidence type="ECO:0000313" key="4">
    <source>
        <dbReference type="Proteomes" id="UP000295131"/>
    </source>
</evidence>
<organism evidence="3 4">
    <name type="scientific">Pseudohoeflea suaedae</name>
    <dbReference type="NCBI Taxonomy" id="877384"/>
    <lineage>
        <taxon>Bacteria</taxon>
        <taxon>Pseudomonadati</taxon>
        <taxon>Pseudomonadota</taxon>
        <taxon>Alphaproteobacteria</taxon>
        <taxon>Hyphomicrobiales</taxon>
        <taxon>Rhizobiaceae</taxon>
        <taxon>Pseudohoeflea</taxon>
    </lineage>
</organism>
<evidence type="ECO:0000259" key="2">
    <source>
        <dbReference type="PROSITE" id="PS51084"/>
    </source>
</evidence>
<dbReference type="Gene3D" id="3.30.428.10">
    <property type="entry name" value="HIT-like"/>
    <property type="match status" value="1"/>
</dbReference>